<dbReference type="SUPFAM" id="SSF103481">
    <property type="entry name" value="Multidrug resistance efflux transporter EmrE"/>
    <property type="match status" value="2"/>
</dbReference>
<dbReference type="Pfam" id="PF00892">
    <property type="entry name" value="EamA"/>
    <property type="match status" value="2"/>
</dbReference>
<feature type="transmembrane region" description="Helical" evidence="6">
    <location>
        <begin position="152"/>
        <end position="170"/>
    </location>
</feature>
<feature type="transmembrane region" description="Helical" evidence="6">
    <location>
        <begin position="246"/>
        <end position="266"/>
    </location>
</feature>
<dbReference type="InterPro" id="IPR037185">
    <property type="entry name" value="EmrE-like"/>
</dbReference>
<evidence type="ECO:0000256" key="6">
    <source>
        <dbReference type="SAM" id="Phobius"/>
    </source>
</evidence>
<evidence type="ECO:0000256" key="3">
    <source>
        <dbReference type="ARBA" id="ARBA00022692"/>
    </source>
</evidence>
<dbReference type="InterPro" id="IPR050638">
    <property type="entry name" value="AA-Vitamin_Transporters"/>
</dbReference>
<feature type="transmembrane region" description="Helical" evidence="6">
    <location>
        <begin position="177"/>
        <end position="199"/>
    </location>
</feature>
<keyword evidence="3 6" id="KW-0812">Transmembrane</keyword>
<evidence type="ECO:0000259" key="7">
    <source>
        <dbReference type="Pfam" id="PF00892"/>
    </source>
</evidence>
<evidence type="ECO:0000256" key="4">
    <source>
        <dbReference type="ARBA" id="ARBA00022989"/>
    </source>
</evidence>
<organism evidence="8 9">
    <name type="scientific">Ekhidna lutea</name>
    <dbReference type="NCBI Taxonomy" id="447679"/>
    <lineage>
        <taxon>Bacteria</taxon>
        <taxon>Pseudomonadati</taxon>
        <taxon>Bacteroidota</taxon>
        <taxon>Cytophagia</taxon>
        <taxon>Cytophagales</taxon>
        <taxon>Reichenbachiellaceae</taxon>
        <taxon>Ekhidna</taxon>
    </lineage>
</organism>
<sequence length="298" mass="31889">MQKSSALAWVLLFILAFIWGSSFILIKKGLIGLEPAEVGSLRILSASLFLLPSALKRFSSIEKSKLPYFVSVGLLGSLVPAFLFAIAQTQLESAITGVLNGLVPIFTILIALIFLKQKQVGTVYIGVIIGFIGTAILITAGEGNSINGINAYALLVVLATICYASNLNLIKRKLNDLHAVTVTSVSLLLVGPIAAIYLFGFTGFYHKISTGTEAIGISTFYISLLGVLGTAIALIIFNKILQMKDALFASSVTYIIPIFAVGWGVLDGERLYLMHYIGMIAVGIGVYIANTNRAAHKK</sequence>
<reference evidence="8 9" key="1">
    <citation type="submission" date="2017-06" db="EMBL/GenBank/DDBJ databases">
        <authorList>
            <person name="Kim H.J."/>
            <person name="Triplett B.A."/>
        </authorList>
    </citation>
    <scope>NUCLEOTIDE SEQUENCE [LARGE SCALE GENOMIC DNA]</scope>
    <source>
        <strain evidence="8 9">DSM 19307</strain>
    </source>
</reference>
<dbReference type="InterPro" id="IPR000620">
    <property type="entry name" value="EamA_dom"/>
</dbReference>
<dbReference type="PANTHER" id="PTHR32322:SF2">
    <property type="entry name" value="EAMA DOMAIN-CONTAINING PROTEIN"/>
    <property type="match status" value="1"/>
</dbReference>
<proteinExistence type="inferred from homology"/>
<dbReference type="AlphaFoldDB" id="A0A239FMY8"/>
<dbReference type="GO" id="GO:0016020">
    <property type="term" value="C:membrane"/>
    <property type="evidence" value="ECO:0007669"/>
    <property type="project" value="UniProtKB-SubCell"/>
</dbReference>
<feature type="transmembrane region" description="Helical" evidence="6">
    <location>
        <begin position="272"/>
        <end position="289"/>
    </location>
</feature>
<dbReference type="EMBL" id="FZPD01000001">
    <property type="protein sequence ID" value="SNS58207.1"/>
    <property type="molecule type" value="Genomic_DNA"/>
</dbReference>
<evidence type="ECO:0000256" key="5">
    <source>
        <dbReference type="ARBA" id="ARBA00023136"/>
    </source>
</evidence>
<feature type="transmembrane region" description="Helical" evidence="6">
    <location>
        <begin position="7"/>
        <end position="26"/>
    </location>
</feature>
<name>A0A239FMY8_EKHLU</name>
<keyword evidence="4 6" id="KW-1133">Transmembrane helix</keyword>
<protein>
    <submittedName>
        <fullName evidence="8">EamA-like transporter family protein</fullName>
    </submittedName>
</protein>
<accession>A0A239FMY8</accession>
<dbReference type="Proteomes" id="UP000198393">
    <property type="component" value="Unassembled WGS sequence"/>
</dbReference>
<evidence type="ECO:0000313" key="8">
    <source>
        <dbReference type="EMBL" id="SNS58207.1"/>
    </source>
</evidence>
<feature type="transmembrane region" description="Helical" evidence="6">
    <location>
        <begin position="219"/>
        <end position="237"/>
    </location>
</feature>
<dbReference type="PANTHER" id="PTHR32322">
    <property type="entry name" value="INNER MEMBRANE TRANSPORTER"/>
    <property type="match status" value="1"/>
</dbReference>
<comment type="subcellular location">
    <subcellularLocation>
        <location evidence="1">Membrane</location>
        <topology evidence="1">Multi-pass membrane protein</topology>
    </subcellularLocation>
</comment>
<feature type="domain" description="EamA" evidence="7">
    <location>
        <begin position="10"/>
        <end position="138"/>
    </location>
</feature>
<comment type="similarity">
    <text evidence="2">Belongs to the EamA transporter family.</text>
</comment>
<evidence type="ECO:0000256" key="1">
    <source>
        <dbReference type="ARBA" id="ARBA00004141"/>
    </source>
</evidence>
<feature type="transmembrane region" description="Helical" evidence="6">
    <location>
        <begin position="93"/>
        <end position="115"/>
    </location>
</feature>
<keyword evidence="5 6" id="KW-0472">Membrane</keyword>
<feature type="transmembrane region" description="Helical" evidence="6">
    <location>
        <begin position="67"/>
        <end position="87"/>
    </location>
</feature>
<feature type="domain" description="EamA" evidence="7">
    <location>
        <begin position="153"/>
        <end position="290"/>
    </location>
</feature>
<evidence type="ECO:0000313" key="9">
    <source>
        <dbReference type="Proteomes" id="UP000198393"/>
    </source>
</evidence>
<evidence type="ECO:0000256" key="2">
    <source>
        <dbReference type="ARBA" id="ARBA00007362"/>
    </source>
</evidence>
<keyword evidence="9" id="KW-1185">Reference proteome</keyword>
<dbReference type="RefSeq" id="WP_089355502.1">
    <property type="nucleotide sequence ID" value="NZ_FZPD01000001.1"/>
</dbReference>
<feature type="transmembrane region" description="Helical" evidence="6">
    <location>
        <begin position="122"/>
        <end position="140"/>
    </location>
</feature>
<gene>
    <name evidence="8" type="ORF">SAMN05421640_0755</name>
</gene>
<dbReference type="OrthoDB" id="1117213at2"/>